<organism evidence="1 2">
    <name type="scientific">Azohydromonas lata</name>
    <dbReference type="NCBI Taxonomy" id="45677"/>
    <lineage>
        <taxon>Bacteria</taxon>
        <taxon>Pseudomonadati</taxon>
        <taxon>Pseudomonadota</taxon>
        <taxon>Betaproteobacteria</taxon>
        <taxon>Burkholderiales</taxon>
        <taxon>Sphaerotilaceae</taxon>
        <taxon>Azohydromonas</taxon>
    </lineage>
</organism>
<protein>
    <submittedName>
        <fullName evidence="1">Uncharacterized protein</fullName>
    </submittedName>
</protein>
<evidence type="ECO:0000313" key="1">
    <source>
        <dbReference type="EMBL" id="MDZ5460639.1"/>
    </source>
</evidence>
<accession>A0ABU5IP15</accession>
<gene>
    <name evidence="1" type="ORF">SM757_29075</name>
</gene>
<reference evidence="1 2" key="1">
    <citation type="submission" date="2023-11" db="EMBL/GenBank/DDBJ databases">
        <title>Draft genome of Azohydromonas lata strain H1 (DSM1123), a polyhydroxyalkanoate producer.</title>
        <authorList>
            <person name="Traversa D."/>
            <person name="D'Addabbo P."/>
            <person name="Pazzani C."/>
            <person name="Manzari C."/>
            <person name="Chiara M."/>
            <person name="Scrascia M."/>
        </authorList>
    </citation>
    <scope>NUCLEOTIDE SEQUENCE [LARGE SCALE GENOMIC DNA]</scope>
    <source>
        <strain evidence="1 2">H1</strain>
    </source>
</reference>
<dbReference type="Proteomes" id="UP001293718">
    <property type="component" value="Unassembled WGS sequence"/>
</dbReference>
<keyword evidence="2" id="KW-1185">Reference proteome</keyword>
<dbReference type="EMBL" id="JAXOJX010000076">
    <property type="protein sequence ID" value="MDZ5460639.1"/>
    <property type="molecule type" value="Genomic_DNA"/>
</dbReference>
<dbReference type="RefSeq" id="WP_322468037.1">
    <property type="nucleotide sequence ID" value="NZ_JAXOJX010000076.1"/>
</dbReference>
<sequence length="141" mass="14948">MSAEVIGVNILAGNLTQRMCRHALYFSPQLGCFMTAVVYSEPAALQSALLDPVFLACLCSAAGNPELVAGFRNLAGHQFAPHDMAAGTGADDASASLAGDFMRFVNFVHGTIYMRLDPKVRQDMGAALALARRACEGLLLN</sequence>
<proteinExistence type="predicted"/>
<evidence type="ECO:0000313" key="2">
    <source>
        <dbReference type="Proteomes" id="UP001293718"/>
    </source>
</evidence>
<name>A0ABU5IP15_9BURK</name>
<comment type="caution">
    <text evidence="1">The sequence shown here is derived from an EMBL/GenBank/DDBJ whole genome shotgun (WGS) entry which is preliminary data.</text>
</comment>